<dbReference type="PROSITE" id="PS50943">
    <property type="entry name" value="HTH_CROC1"/>
    <property type="match status" value="1"/>
</dbReference>
<dbReference type="AlphaFoldDB" id="A0A846X831"/>
<comment type="caution">
    <text evidence="4">The sequence shown here is derived from an EMBL/GenBank/DDBJ whole genome shotgun (WGS) entry which is preliminary data.</text>
</comment>
<dbReference type="Gene3D" id="1.10.260.40">
    <property type="entry name" value="lambda repressor-like DNA-binding domains"/>
    <property type="match status" value="1"/>
</dbReference>
<proteinExistence type="inferred from homology"/>
<dbReference type="PANTHER" id="PTHR43236:SF1">
    <property type="entry name" value="BLL7220 PROTEIN"/>
    <property type="match status" value="1"/>
</dbReference>
<dbReference type="EMBL" id="JAAXOQ010000032">
    <property type="protein sequence ID" value="NKY20439.1"/>
    <property type="molecule type" value="Genomic_DNA"/>
</dbReference>
<dbReference type="Proteomes" id="UP000582646">
    <property type="component" value="Unassembled WGS sequence"/>
</dbReference>
<reference evidence="4 5" key="1">
    <citation type="submission" date="2020-04" db="EMBL/GenBank/DDBJ databases">
        <title>MicrobeNet Type strains.</title>
        <authorList>
            <person name="Nicholson A.C."/>
        </authorList>
    </citation>
    <scope>NUCLEOTIDE SEQUENCE [LARGE SCALE GENOMIC DNA]</scope>
    <source>
        <strain evidence="4 5">DSM 44113</strain>
    </source>
</reference>
<dbReference type="InterPro" id="IPR010359">
    <property type="entry name" value="IrrE_HExxH"/>
</dbReference>
<name>A0A846X831_9ACTN</name>
<dbReference type="SUPFAM" id="SSF47413">
    <property type="entry name" value="lambda repressor-like DNA-binding domains"/>
    <property type="match status" value="1"/>
</dbReference>
<dbReference type="Pfam" id="PF06114">
    <property type="entry name" value="Peptidase_M78"/>
    <property type="match status" value="1"/>
</dbReference>
<dbReference type="InterPro" id="IPR052345">
    <property type="entry name" value="Rad_response_metalloprotease"/>
</dbReference>
<dbReference type="Gene3D" id="1.10.10.2910">
    <property type="match status" value="1"/>
</dbReference>
<evidence type="ECO:0000256" key="2">
    <source>
        <dbReference type="SAM" id="MobiDB-lite"/>
    </source>
</evidence>
<dbReference type="PANTHER" id="PTHR43236">
    <property type="entry name" value="ANTITOXIN HIGA1"/>
    <property type="match status" value="1"/>
</dbReference>
<evidence type="ECO:0000313" key="5">
    <source>
        <dbReference type="Proteomes" id="UP000582646"/>
    </source>
</evidence>
<protein>
    <submittedName>
        <fullName evidence="4">ImmA/IrrE family metallo-endopeptidase</fullName>
    </submittedName>
</protein>
<evidence type="ECO:0000256" key="1">
    <source>
        <dbReference type="ARBA" id="ARBA00007227"/>
    </source>
</evidence>
<dbReference type="InterPro" id="IPR001387">
    <property type="entry name" value="Cro/C1-type_HTH"/>
</dbReference>
<evidence type="ECO:0000313" key="4">
    <source>
        <dbReference type="EMBL" id="NKY20439.1"/>
    </source>
</evidence>
<comment type="similarity">
    <text evidence="1">Belongs to the short-chain fatty acyl-CoA assimilation regulator (ScfR) family.</text>
</comment>
<evidence type="ECO:0000259" key="3">
    <source>
        <dbReference type="PROSITE" id="PS50943"/>
    </source>
</evidence>
<dbReference type="CDD" id="cd00093">
    <property type="entry name" value="HTH_XRE"/>
    <property type="match status" value="1"/>
</dbReference>
<accession>A0A846X831</accession>
<organism evidence="4 5">
    <name type="scientific">Tsukamurella spumae</name>
    <dbReference type="NCBI Taxonomy" id="44753"/>
    <lineage>
        <taxon>Bacteria</taxon>
        <taxon>Bacillati</taxon>
        <taxon>Actinomycetota</taxon>
        <taxon>Actinomycetes</taxon>
        <taxon>Mycobacteriales</taxon>
        <taxon>Tsukamurellaceae</taxon>
        <taxon>Tsukamurella</taxon>
    </lineage>
</organism>
<dbReference type="GO" id="GO:0003677">
    <property type="term" value="F:DNA binding"/>
    <property type="evidence" value="ECO:0007669"/>
    <property type="project" value="InterPro"/>
</dbReference>
<feature type="domain" description="HTH cro/C1-type" evidence="3">
    <location>
        <begin position="22"/>
        <end position="74"/>
    </location>
</feature>
<sequence>MAETSGSMSNRSAEPFLDPDRIISARTRRGMTKSDLARALGITPRSITRYESDGAPISAGAGLSSVLGFPEAYFTTAPLDRIDPRTVNFRAARRAGARQRDAAVAAGGIGFEVDRWISARFTLPPVSVPRRMGTDPALAARVVRSDWALGAKPLPNAVHLVESRGVRVYTLPSVAEDVDAFSCWYRDVPYIFLSRRKSPERMRFDVAHELGHLVMHPATPGDEAEQEREADQFASEFLMPYDALSTQVRRNPSAGEVLEARSRLKVSAMALTRALHTTGRMSDWHYRQMCIDLAGRGYRSGEPGGMPTHEMSRVFPQVLATVRAKDIAADLNVPVEEVRVMTFGVELHAASAGSDQVVARPAAGRAGHLRVV</sequence>
<gene>
    <name evidence="4" type="ORF">HF999_18925</name>
</gene>
<feature type="region of interest" description="Disordered" evidence="2">
    <location>
        <begin position="1"/>
        <end position="20"/>
    </location>
</feature>
<dbReference type="Pfam" id="PF01381">
    <property type="entry name" value="HTH_3"/>
    <property type="match status" value="1"/>
</dbReference>
<dbReference type="RefSeq" id="WP_168547381.1">
    <property type="nucleotide sequence ID" value="NZ_BAAAKS010000020.1"/>
</dbReference>
<feature type="compositionally biased region" description="Polar residues" evidence="2">
    <location>
        <begin position="1"/>
        <end position="12"/>
    </location>
</feature>
<dbReference type="InterPro" id="IPR010982">
    <property type="entry name" value="Lambda_DNA-bd_dom_sf"/>
</dbReference>
<dbReference type="SMART" id="SM00530">
    <property type="entry name" value="HTH_XRE"/>
    <property type="match status" value="1"/>
</dbReference>
<keyword evidence="5" id="KW-1185">Reference proteome</keyword>